<proteinExistence type="predicted"/>
<evidence type="ECO:0000313" key="3">
    <source>
        <dbReference type="Proteomes" id="UP000747542"/>
    </source>
</evidence>
<keyword evidence="3" id="KW-1185">Reference proteome</keyword>
<gene>
    <name evidence="2" type="primary">Slc43A3-L1</name>
    <name evidence="2" type="ORF">Hamer_G013394</name>
</gene>
<keyword evidence="1" id="KW-0472">Membrane</keyword>
<keyword evidence="1" id="KW-1133">Transmembrane helix</keyword>
<feature type="transmembrane region" description="Helical" evidence="1">
    <location>
        <begin position="370"/>
        <end position="391"/>
    </location>
</feature>
<dbReference type="AlphaFoldDB" id="A0A8J5K5D7"/>
<dbReference type="PANTHER" id="PTHR20765:SF1">
    <property type="entry name" value="EQUILIBRATIVE NUCLEOBASE TRANSPORTER 1"/>
    <property type="match status" value="1"/>
</dbReference>
<organism evidence="2 3">
    <name type="scientific">Homarus americanus</name>
    <name type="common">American lobster</name>
    <dbReference type="NCBI Taxonomy" id="6706"/>
    <lineage>
        <taxon>Eukaryota</taxon>
        <taxon>Metazoa</taxon>
        <taxon>Ecdysozoa</taxon>
        <taxon>Arthropoda</taxon>
        <taxon>Crustacea</taxon>
        <taxon>Multicrustacea</taxon>
        <taxon>Malacostraca</taxon>
        <taxon>Eumalacostraca</taxon>
        <taxon>Eucarida</taxon>
        <taxon>Decapoda</taxon>
        <taxon>Pleocyemata</taxon>
        <taxon>Astacidea</taxon>
        <taxon>Nephropoidea</taxon>
        <taxon>Nephropidae</taxon>
        <taxon>Homarus</taxon>
    </lineage>
</organism>
<dbReference type="Proteomes" id="UP000747542">
    <property type="component" value="Unassembled WGS sequence"/>
</dbReference>
<dbReference type="EMBL" id="JAHLQT010015640">
    <property type="protein sequence ID" value="KAG7169756.1"/>
    <property type="molecule type" value="Genomic_DNA"/>
</dbReference>
<feature type="transmembrane region" description="Helical" evidence="1">
    <location>
        <begin position="457"/>
        <end position="479"/>
    </location>
</feature>
<evidence type="ECO:0000313" key="2">
    <source>
        <dbReference type="EMBL" id="KAG7169756.1"/>
    </source>
</evidence>
<dbReference type="PANTHER" id="PTHR20765">
    <property type="entry name" value="SOLUTE CARRIER FAMILY 43 MEMBER 3-RELATED"/>
    <property type="match status" value="1"/>
</dbReference>
<evidence type="ECO:0000256" key="1">
    <source>
        <dbReference type="SAM" id="Phobius"/>
    </source>
</evidence>
<keyword evidence="1" id="KW-0812">Transmembrane</keyword>
<comment type="caution">
    <text evidence="2">The sequence shown here is derived from an EMBL/GenBank/DDBJ whole genome shotgun (WGS) entry which is preliminary data.</text>
</comment>
<feature type="transmembrane region" description="Helical" evidence="1">
    <location>
        <begin position="227"/>
        <end position="247"/>
    </location>
</feature>
<feature type="transmembrane region" description="Helical" evidence="1">
    <location>
        <begin position="17"/>
        <end position="37"/>
    </location>
</feature>
<name>A0A8J5K5D7_HOMAM</name>
<feature type="transmembrane region" description="Helical" evidence="1">
    <location>
        <begin position="397"/>
        <end position="418"/>
    </location>
</feature>
<feature type="transmembrane region" description="Helical" evidence="1">
    <location>
        <begin position="111"/>
        <end position="133"/>
    </location>
</feature>
<dbReference type="OrthoDB" id="6341381at2759"/>
<dbReference type="InterPro" id="IPR027197">
    <property type="entry name" value="SLC43A3"/>
</dbReference>
<reference evidence="2" key="1">
    <citation type="journal article" date="2021" name="Sci. Adv.">
        <title>The American lobster genome reveals insights on longevity, neural, and immune adaptations.</title>
        <authorList>
            <person name="Polinski J.M."/>
            <person name="Zimin A.V."/>
            <person name="Clark K.F."/>
            <person name="Kohn A.B."/>
            <person name="Sadowski N."/>
            <person name="Timp W."/>
            <person name="Ptitsyn A."/>
            <person name="Khanna P."/>
            <person name="Romanova D.Y."/>
            <person name="Williams P."/>
            <person name="Greenwood S.J."/>
            <person name="Moroz L.L."/>
            <person name="Walt D.R."/>
            <person name="Bodnar A.G."/>
        </authorList>
    </citation>
    <scope>NUCLEOTIDE SEQUENCE</scope>
    <source>
        <strain evidence="2">GMGI-L3</strain>
    </source>
</reference>
<sequence>MMCQQDPNLQLSLARRVTIYIIGVVESMLFAGIIFGWPQLVYVLKVEGLYSDLCRGSSSSVVHDDHNEIKPTSTLNLFYNNSRCLGLNNTFEVSRSHAVGVEQCGPQDERFALISTVSVSCYSIPGILVGYLLHHAGLRVTRISAGTMLSLGFLLLGMTTTESPNILFPAMILLALGGNQTRLAVAQFGDLFPLQRATAITLLSGMYAASAGLFIVFQYTASVGIPRAHVCWFLAALSSLSVFLSFIMPVHHIPVTDTYGADPKAAATQSATQAMPLSKSLLTGSFFLNQYWFFMCLFAVNTYQQSYNVWITKSSCSVEEVGVYSMMYSYSNLLTVFISPLGGAFTDCMIKRASKTTNEVARRVKEVQAYFWPLLVTTVAAMVNYGCTLFFQPAAIYVSLISMVIARPCTVAISTAYIRARFPADHFNRLLGIIGTVTSVIMFLQYPLFIWSQHMYYPAHALVLSLLALSYLNPIHLLFTPLMRHAVIVRDQLDQSEIGCARITRGPPGGKAPNIL</sequence>
<feature type="transmembrane region" description="Helical" evidence="1">
    <location>
        <begin position="430"/>
        <end position="451"/>
    </location>
</feature>
<protein>
    <submittedName>
        <fullName evidence="2">Solute carrier family 43 member 3-like 1</fullName>
    </submittedName>
</protein>
<feature type="transmembrane region" description="Helical" evidence="1">
    <location>
        <begin position="281"/>
        <end position="300"/>
    </location>
</feature>
<accession>A0A8J5K5D7</accession>
<feature type="transmembrane region" description="Helical" evidence="1">
    <location>
        <begin position="197"/>
        <end position="221"/>
    </location>
</feature>